<keyword evidence="2" id="KW-1185">Reference proteome</keyword>
<dbReference type="AlphaFoldDB" id="A0A557SWS2"/>
<name>A0A557SWS2_9ARCH</name>
<dbReference type="Proteomes" id="UP000315289">
    <property type="component" value="Unassembled WGS sequence"/>
</dbReference>
<organism evidence="1 2">
    <name type="scientific">Candidatus Nitrosocosmicus arcticus</name>
    <dbReference type="NCBI Taxonomy" id="2035267"/>
    <lineage>
        <taxon>Archaea</taxon>
        <taxon>Nitrososphaerota</taxon>
        <taxon>Nitrososphaeria</taxon>
        <taxon>Nitrososphaerales</taxon>
        <taxon>Nitrososphaeraceae</taxon>
        <taxon>Candidatus Nitrosocosmicus</taxon>
    </lineage>
</organism>
<proteinExistence type="predicted"/>
<evidence type="ECO:0000313" key="2">
    <source>
        <dbReference type="Proteomes" id="UP000315289"/>
    </source>
</evidence>
<protein>
    <submittedName>
        <fullName evidence="1">Uncharacterized protein</fullName>
    </submittedName>
</protein>
<sequence>MLPTIPPVPIDIMANLHTLSNNSNSSSLKVGQVYDNGDVHLNILRK</sequence>
<gene>
    <name evidence="1" type="ORF">NARC_40017</name>
</gene>
<dbReference type="EMBL" id="VOAH01000004">
    <property type="protein sequence ID" value="TVP41058.1"/>
    <property type="molecule type" value="Genomic_DNA"/>
</dbReference>
<reference evidence="1 2" key="1">
    <citation type="journal article" date="2019" name="Front. Microbiol.">
        <title>Ammonia Oxidation by the Arctic Terrestrial Thaumarchaeote Candidatus Nitrosocosmicus arcticus Is Stimulated by Increasing Temperatures.</title>
        <authorList>
            <person name="Alves R.J.E."/>
            <person name="Kerou M."/>
            <person name="Zappe A."/>
            <person name="Bittner R."/>
            <person name="Abby S.S."/>
            <person name="Schmidt H.A."/>
            <person name="Pfeifer K."/>
            <person name="Schleper C."/>
        </authorList>
    </citation>
    <scope>NUCLEOTIDE SEQUENCE [LARGE SCALE GENOMIC DNA]</scope>
    <source>
        <strain evidence="1 2">Kfb</strain>
    </source>
</reference>
<evidence type="ECO:0000313" key="1">
    <source>
        <dbReference type="EMBL" id="TVP41058.1"/>
    </source>
</evidence>
<accession>A0A557SWS2</accession>
<comment type="caution">
    <text evidence="1">The sequence shown here is derived from an EMBL/GenBank/DDBJ whole genome shotgun (WGS) entry which is preliminary data.</text>
</comment>